<dbReference type="Gene3D" id="2.130.10.10">
    <property type="entry name" value="YVTN repeat-like/Quinoprotein amine dehydrogenase"/>
    <property type="match status" value="1"/>
</dbReference>
<feature type="compositionally biased region" description="Polar residues" evidence="12">
    <location>
        <begin position="495"/>
        <end position="504"/>
    </location>
</feature>
<dbReference type="GO" id="GO:0090110">
    <property type="term" value="P:COPII-coated vesicle cargo loading"/>
    <property type="evidence" value="ECO:0007669"/>
    <property type="project" value="TreeGrafter"/>
</dbReference>
<organism evidence="13 14">
    <name type="scientific">Paramicrosporidium saccamoebae</name>
    <dbReference type="NCBI Taxonomy" id="1246581"/>
    <lineage>
        <taxon>Eukaryota</taxon>
        <taxon>Fungi</taxon>
        <taxon>Fungi incertae sedis</taxon>
        <taxon>Cryptomycota</taxon>
        <taxon>Cryptomycota incertae sedis</taxon>
        <taxon>Paramicrosporidium</taxon>
    </lineage>
</organism>
<accession>A0A2H9TP57</accession>
<protein>
    <recommendedName>
        <fullName evidence="4">Protein transport protein SEC31</fullName>
    </recommendedName>
    <alternativeName>
        <fullName evidence="3">Protein transport protein sec31</fullName>
    </alternativeName>
</protein>
<keyword evidence="8" id="KW-0256">Endoplasmic reticulum</keyword>
<dbReference type="Gene3D" id="1.25.40.1030">
    <property type="match status" value="1"/>
</dbReference>
<reference evidence="13 14" key="1">
    <citation type="submission" date="2016-10" db="EMBL/GenBank/DDBJ databases">
        <title>The genome of Paramicrosporidium saccamoebae is the missing link in understanding Cryptomycota and Microsporidia evolution.</title>
        <authorList>
            <person name="Quandt C.A."/>
            <person name="Beaudet D."/>
            <person name="Corsaro D."/>
            <person name="Michel R."/>
            <person name="Corradi N."/>
            <person name="James T."/>
        </authorList>
    </citation>
    <scope>NUCLEOTIDE SEQUENCE [LARGE SCALE GENOMIC DNA]</scope>
    <source>
        <strain evidence="13 14">KSL3</strain>
    </source>
</reference>
<dbReference type="InterPro" id="IPR001680">
    <property type="entry name" value="WD40_rpt"/>
</dbReference>
<comment type="similarity">
    <text evidence="2">Belongs to the WD repeat SEC31 family.</text>
</comment>
<keyword evidence="5" id="KW-0813">Transport</keyword>
<dbReference type="GO" id="GO:0030127">
    <property type="term" value="C:COPII vesicle coat"/>
    <property type="evidence" value="ECO:0007669"/>
    <property type="project" value="TreeGrafter"/>
</dbReference>
<feature type="non-terminal residue" evidence="13">
    <location>
        <position position="904"/>
    </location>
</feature>
<evidence type="ECO:0000256" key="8">
    <source>
        <dbReference type="ARBA" id="ARBA00022824"/>
    </source>
</evidence>
<dbReference type="InterPro" id="IPR036322">
    <property type="entry name" value="WD40_repeat_dom_sf"/>
</dbReference>
<evidence type="ECO:0000256" key="7">
    <source>
        <dbReference type="ARBA" id="ARBA00022737"/>
    </source>
</evidence>
<dbReference type="AlphaFoldDB" id="A0A2H9TP57"/>
<comment type="function">
    <text evidence="11">Component of the coat protein complex II (COPII) which promotes the formation of transport vesicles from the endoplasmic reticulum (ER). The coat has two main functions, the physical deformation of the endoplasmic reticulum membrane into vesicles and the selection of cargo molecules.</text>
</comment>
<dbReference type="SMART" id="SM00320">
    <property type="entry name" value="WD40"/>
    <property type="match status" value="5"/>
</dbReference>
<dbReference type="PANTHER" id="PTHR13923">
    <property type="entry name" value="SEC31-RELATED PROTEIN"/>
    <property type="match status" value="1"/>
</dbReference>
<dbReference type="InterPro" id="IPR040251">
    <property type="entry name" value="SEC31-like"/>
</dbReference>
<name>A0A2H9TP57_9FUNG</name>
<dbReference type="EMBL" id="MTSL01000053">
    <property type="protein sequence ID" value="PJF19538.1"/>
    <property type="molecule type" value="Genomic_DNA"/>
</dbReference>
<evidence type="ECO:0000256" key="1">
    <source>
        <dbReference type="ARBA" id="ARBA00004240"/>
    </source>
</evidence>
<dbReference type="GO" id="GO:0007029">
    <property type="term" value="P:endoplasmic reticulum organization"/>
    <property type="evidence" value="ECO:0007669"/>
    <property type="project" value="TreeGrafter"/>
</dbReference>
<evidence type="ECO:0000256" key="11">
    <source>
        <dbReference type="ARBA" id="ARBA00025471"/>
    </source>
</evidence>
<dbReference type="GO" id="GO:0015031">
    <property type="term" value="P:protein transport"/>
    <property type="evidence" value="ECO:0007669"/>
    <property type="project" value="UniProtKB-KW"/>
</dbReference>
<evidence type="ECO:0000256" key="9">
    <source>
        <dbReference type="ARBA" id="ARBA00022892"/>
    </source>
</evidence>
<dbReference type="Proteomes" id="UP000240830">
    <property type="component" value="Unassembled WGS sequence"/>
</dbReference>
<feature type="region of interest" description="Disordered" evidence="12">
    <location>
        <begin position="488"/>
        <end position="510"/>
    </location>
</feature>
<evidence type="ECO:0000313" key="13">
    <source>
        <dbReference type="EMBL" id="PJF19538.1"/>
    </source>
</evidence>
<keyword evidence="10" id="KW-0653">Protein transport</keyword>
<dbReference type="OrthoDB" id="542917at2759"/>
<evidence type="ECO:0000313" key="14">
    <source>
        <dbReference type="Proteomes" id="UP000240830"/>
    </source>
</evidence>
<feature type="region of interest" description="Disordered" evidence="12">
    <location>
        <begin position="850"/>
        <end position="904"/>
    </location>
</feature>
<comment type="caution">
    <text evidence="13">The sequence shown here is derived from an EMBL/GenBank/DDBJ whole genome shotgun (WGS) entry which is preliminary data.</text>
</comment>
<evidence type="ECO:0000256" key="4">
    <source>
        <dbReference type="ARBA" id="ARBA00021236"/>
    </source>
</evidence>
<comment type="subcellular location">
    <subcellularLocation>
        <location evidence="1">Endoplasmic reticulum</location>
    </subcellularLocation>
</comment>
<evidence type="ECO:0000256" key="10">
    <source>
        <dbReference type="ARBA" id="ARBA00022927"/>
    </source>
</evidence>
<dbReference type="InterPro" id="IPR015943">
    <property type="entry name" value="WD40/YVTN_repeat-like_dom_sf"/>
</dbReference>
<gene>
    <name evidence="13" type="ORF">PSACC_00643</name>
</gene>
<keyword evidence="9" id="KW-0931">ER-Golgi transport</keyword>
<feature type="compositionally biased region" description="Polar residues" evidence="12">
    <location>
        <begin position="875"/>
        <end position="904"/>
    </location>
</feature>
<dbReference type="STRING" id="1246581.A0A2H9TP57"/>
<dbReference type="SUPFAM" id="SSF50978">
    <property type="entry name" value="WD40 repeat-like"/>
    <property type="match status" value="1"/>
</dbReference>
<evidence type="ECO:0000256" key="12">
    <source>
        <dbReference type="SAM" id="MobiDB-lite"/>
    </source>
</evidence>
<keyword evidence="14" id="KW-1185">Reference proteome</keyword>
<evidence type="ECO:0000256" key="2">
    <source>
        <dbReference type="ARBA" id="ARBA00009358"/>
    </source>
</evidence>
<dbReference type="GO" id="GO:0005198">
    <property type="term" value="F:structural molecule activity"/>
    <property type="evidence" value="ECO:0007669"/>
    <property type="project" value="TreeGrafter"/>
</dbReference>
<evidence type="ECO:0000256" key="3">
    <source>
        <dbReference type="ARBA" id="ARBA00013507"/>
    </source>
</evidence>
<dbReference type="PANTHER" id="PTHR13923:SF11">
    <property type="entry name" value="SECRETORY 31, ISOFORM D"/>
    <property type="match status" value="1"/>
</dbReference>
<sequence>MVPSRMSLKEVKRTAAVAWSPPQITSPLLATGTLAGALDASFSTLAELEIHELNLDDKSTGEVVQRTTLSAPSRFNRLAWSAHNSTSTDGVIIGGCEDGTLSFWNVADLLKTPNNESALIARCEAHHGAVRGLQVNPFQPFLIWLWDLNNLSQPYSPSATKSSKLEDITDLAWNRIVPHILATASNSGFTSVWDLKSRKEVLQLSAPGQRFGMSAIAWNPENATQILVASDDDQNPIIMSWDLRNARAPEKGILSMAWCPKDAELLLSCGKDNKSICWNPKSGTVIAELTHSDNWLFDVQWCPRNPDLFSTASFSGMVEVNSFQQLMSGGGRPAPQSSNAEDFFAMASSGMAQRAPAPTHVQIPKWLRRPIGISFAFGGRLVSFSSLRGDASGRIVTIVNVGTNEKLVSESAKLDAALSNQMLVEYCAEKIPSAIPNLHVSDSEAVFWNVAKVMFESNPQEKLMNLLGFDQQQLAEKLRVLTLAEESAHKPAPVHTSTTDSSPPAFNAPDDGGKFDDFFGTAGSPESGDQFDFQSLVQNAEEAPAEETAIHSSSGEGLKRRSTFQGVPFALFGPECSEIDRTITRAIILGNFEAAVDLCVKADRLSDALLVAICGGDALVAKTQQIYFQKARFPYLRLVSGIVKKDLSDVVQHALVDNWEEIMALICSYAKGATFTQLCSILGGRLEAAIATNPQFITPALICHMAAGDAARAISLVFSGTIRNAPERNSMEYGLWLESLIEKTRILEQVSGYLAPQEATPIQESIPEISDKFIEYAYVMANNGLLDVAVRYFNSFSNARELNGESDLVSVFGDRLCQATRTMNIPIRPVPQLYQTLAVDVAPENLKTAEPQQTSLPGRHPGHVQGQGFGVPPIQNFNVPPTQGFNAPPTQNFNAPPTQGFNVP</sequence>
<keyword evidence="7" id="KW-0677">Repeat</keyword>
<evidence type="ECO:0000256" key="6">
    <source>
        <dbReference type="ARBA" id="ARBA00022574"/>
    </source>
</evidence>
<dbReference type="GO" id="GO:0070971">
    <property type="term" value="C:endoplasmic reticulum exit site"/>
    <property type="evidence" value="ECO:0007669"/>
    <property type="project" value="TreeGrafter"/>
</dbReference>
<proteinExistence type="inferred from homology"/>
<evidence type="ECO:0000256" key="5">
    <source>
        <dbReference type="ARBA" id="ARBA00022448"/>
    </source>
</evidence>
<keyword evidence="6" id="KW-0853">WD repeat</keyword>